<evidence type="ECO:0000313" key="8">
    <source>
        <dbReference type="EMBL" id="PWD52311.1"/>
    </source>
</evidence>
<feature type="domain" description="Helicase ATP-binding" evidence="6">
    <location>
        <begin position="18"/>
        <end position="173"/>
    </location>
</feature>
<evidence type="ECO:0000259" key="6">
    <source>
        <dbReference type="PROSITE" id="PS51192"/>
    </source>
</evidence>
<keyword evidence="2" id="KW-0547">Nucleotide-binding</keyword>
<dbReference type="Pfam" id="PF00271">
    <property type="entry name" value="Helicase_C"/>
    <property type="match status" value="1"/>
</dbReference>
<dbReference type="PANTHER" id="PTHR43519:SF1">
    <property type="entry name" value="ATP-DEPENDENT RNA HELICASE HRPB"/>
    <property type="match status" value="1"/>
</dbReference>
<evidence type="ECO:0000256" key="4">
    <source>
        <dbReference type="ARBA" id="ARBA00022806"/>
    </source>
</evidence>
<dbReference type="SMART" id="SM00490">
    <property type="entry name" value="HELICc"/>
    <property type="match status" value="1"/>
</dbReference>
<dbReference type="InterPro" id="IPR001650">
    <property type="entry name" value="Helicase_C-like"/>
</dbReference>
<dbReference type="InterPro" id="IPR007502">
    <property type="entry name" value="Helicase-assoc_dom"/>
</dbReference>
<dbReference type="CDD" id="cd17990">
    <property type="entry name" value="DEXHc_HrpB"/>
    <property type="match status" value="1"/>
</dbReference>
<proteinExistence type="predicted"/>
<accession>A0A2U1ZZA7</accession>
<evidence type="ECO:0000256" key="5">
    <source>
        <dbReference type="ARBA" id="ARBA00022840"/>
    </source>
</evidence>
<dbReference type="Pfam" id="PF08482">
    <property type="entry name" value="HrpB_C"/>
    <property type="match status" value="1"/>
</dbReference>
<dbReference type="PROSITE" id="PS51192">
    <property type="entry name" value="HELICASE_ATP_BIND_1"/>
    <property type="match status" value="1"/>
</dbReference>
<dbReference type="InterPro" id="IPR014001">
    <property type="entry name" value="Helicase_ATP-bd"/>
</dbReference>
<dbReference type="Pfam" id="PF00270">
    <property type="entry name" value="DEAD"/>
    <property type="match status" value="1"/>
</dbReference>
<dbReference type="EC" id="3.6.4.13" evidence="1"/>
<dbReference type="SMART" id="SM00847">
    <property type="entry name" value="HA2"/>
    <property type="match status" value="1"/>
</dbReference>
<dbReference type="InterPro" id="IPR002464">
    <property type="entry name" value="DNA/RNA_helicase_DEAH_CS"/>
</dbReference>
<dbReference type="AlphaFoldDB" id="A0A2U1ZZA7"/>
<keyword evidence="4 8" id="KW-0347">Helicase</keyword>
<dbReference type="InterPro" id="IPR049614">
    <property type="entry name" value="HrpB_DEXH"/>
</dbReference>
<reference evidence="8 9" key="1">
    <citation type="submission" date="2018-03" db="EMBL/GenBank/DDBJ databases">
        <title>Genome assembly of novel Miniimonas species PCH200.</title>
        <authorList>
            <person name="Thakur V."/>
            <person name="Kumar V."/>
            <person name="Singh D."/>
        </authorList>
    </citation>
    <scope>NUCLEOTIDE SEQUENCE [LARGE SCALE GENOMIC DNA]</scope>
    <source>
        <strain evidence="8 9">PCH200</strain>
    </source>
</reference>
<evidence type="ECO:0000256" key="3">
    <source>
        <dbReference type="ARBA" id="ARBA00022801"/>
    </source>
</evidence>
<evidence type="ECO:0000259" key="7">
    <source>
        <dbReference type="PROSITE" id="PS51194"/>
    </source>
</evidence>
<dbReference type="PROSITE" id="PS51194">
    <property type="entry name" value="HELICASE_CTER"/>
    <property type="match status" value="1"/>
</dbReference>
<dbReference type="OrthoDB" id="9805617at2"/>
<dbReference type="PANTHER" id="PTHR43519">
    <property type="entry name" value="ATP-DEPENDENT RNA HELICASE HRPB"/>
    <property type="match status" value="1"/>
</dbReference>
<dbReference type="InterPro" id="IPR027417">
    <property type="entry name" value="P-loop_NTPase"/>
</dbReference>
<keyword evidence="9" id="KW-1185">Reference proteome</keyword>
<sequence>MLAAPPDLPVGAVLPAITGALRERGVAVVHAPPGTGKTTLVPPLVARLLGPNGGRVVVTQPRRLAARAAARRLAQLLGEDVGATVGWSVRGDRRTSAATRVEFVTTGVLLRRLQRDPELAGTAAVVLDEVHERAIDADLLQAMLHEVRQTLRPELLVVAMSATLESSRLARLWADDAGEGAPEVTSPGGLHPVEEVWCPPARPVRRTDDRGMTREWGDHVAALVRRAVAERTGDVLVFVPGVGEVDGVVRRLGALADGSGPLEVLRLHGRLEAGEQDRALTPSDRRRVIVSTAVAESSVTVPGVRVVVDAGLARESRTDHARGLAGLVTVAVSRDGATQRAGRAGREGPGAVYRPWTQGDHAQLAPHRLPEILTGDLAELVLTAGCWSRDGVASLALLDAPPEAALDAATATLRALGALGADGAVTPRGRAMAQVPTHPRLARALIDGAAVVGRRRASEVVALLSEDVRVADADLTAALRGLRRRGGGGRGETRGGGEWRRAADQLLASARSLDLPERASGAVGGEDDAAAAVVALAYPDRIARRRADGEAYLLASGTGAVLPDVSPLRGAPWLAVADAGRTVARRDAVIRSAVPLDEEGAIAAAPALLVDREVVEFDGGRLRAREVRLLGAIELRSRPLAQPDPERVVVALRHALEREGLGVLRWGEAATALRTRLTFLHEHLGEPWPAVDDAALLDHLGEWLVGRRISSLSDLRRLDMVAALRQLLPWPAASRLDELAPERVTLPSGRSARVDYSGAAPAVAVKIQDAFGLRRTPLLADGRVAVVMHLLSPAGRPAAITADMASFWETGYAAVRSDLRGRYPKHAWPERP</sequence>
<dbReference type="GO" id="GO:0003724">
    <property type="term" value="F:RNA helicase activity"/>
    <property type="evidence" value="ECO:0007669"/>
    <property type="project" value="UniProtKB-EC"/>
</dbReference>
<keyword evidence="3" id="KW-0378">Hydrolase</keyword>
<evidence type="ECO:0000256" key="2">
    <source>
        <dbReference type="ARBA" id="ARBA00022741"/>
    </source>
</evidence>
<dbReference type="InterPro" id="IPR013689">
    <property type="entry name" value="RNA_helicase_ATP-dep_HrpB_C"/>
</dbReference>
<dbReference type="EMBL" id="PYHR01000002">
    <property type="protein sequence ID" value="PWD52311.1"/>
    <property type="molecule type" value="Genomic_DNA"/>
</dbReference>
<dbReference type="GO" id="GO:0005524">
    <property type="term" value="F:ATP binding"/>
    <property type="evidence" value="ECO:0007669"/>
    <property type="project" value="UniProtKB-KW"/>
</dbReference>
<comment type="caution">
    <text evidence="8">The sequence shown here is derived from an EMBL/GenBank/DDBJ whole genome shotgun (WGS) entry which is preliminary data.</text>
</comment>
<dbReference type="CDD" id="cd18791">
    <property type="entry name" value="SF2_C_RHA"/>
    <property type="match status" value="1"/>
</dbReference>
<evidence type="ECO:0000256" key="1">
    <source>
        <dbReference type="ARBA" id="ARBA00012552"/>
    </source>
</evidence>
<name>A0A2U1ZZA7_9MICO</name>
<dbReference type="PIRSF" id="PIRSF005496">
    <property type="entry name" value="ATP_hel_hrpB"/>
    <property type="match status" value="1"/>
</dbReference>
<dbReference type="SUPFAM" id="SSF52540">
    <property type="entry name" value="P-loop containing nucleoside triphosphate hydrolases"/>
    <property type="match status" value="1"/>
</dbReference>
<organism evidence="8 9">
    <name type="scientific">Serinibacter arcticus</name>
    <dbReference type="NCBI Taxonomy" id="1655435"/>
    <lineage>
        <taxon>Bacteria</taxon>
        <taxon>Bacillati</taxon>
        <taxon>Actinomycetota</taxon>
        <taxon>Actinomycetes</taxon>
        <taxon>Micrococcales</taxon>
        <taxon>Beutenbergiaceae</taxon>
        <taxon>Serinibacter</taxon>
    </lineage>
</organism>
<dbReference type="InterPro" id="IPR011545">
    <property type="entry name" value="DEAD/DEAH_box_helicase_dom"/>
</dbReference>
<dbReference type="Gene3D" id="3.40.50.300">
    <property type="entry name" value="P-loop containing nucleotide triphosphate hydrolases"/>
    <property type="match status" value="2"/>
</dbReference>
<dbReference type="InterPro" id="IPR048333">
    <property type="entry name" value="HA2_WH"/>
</dbReference>
<dbReference type="NCBIfam" id="TIGR01970">
    <property type="entry name" value="DEAH_box_HrpB"/>
    <property type="match status" value="1"/>
</dbReference>
<dbReference type="InterPro" id="IPR010225">
    <property type="entry name" value="HrpB"/>
</dbReference>
<feature type="domain" description="Helicase C-terminal" evidence="7">
    <location>
        <begin position="222"/>
        <end position="388"/>
    </location>
</feature>
<keyword evidence="5" id="KW-0067">ATP-binding</keyword>
<gene>
    <name evidence="8" type="primary">hrpB</name>
    <name evidence="8" type="ORF">C8046_02795</name>
</gene>
<evidence type="ECO:0000313" key="9">
    <source>
        <dbReference type="Proteomes" id="UP000245166"/>
    </source>
</evidence>
<dbReference type="SMART" id="SM00487">
    <property type="entry name" value="DEXDc"/>
    <property type="match status" value="1"/>
</dbReference>
<dbReference type="GO" id="GO:0016787">
    <property type="term" value="F:hydrolase activity"/>
    <property type="evidence" value="ECO:0007669"/>
    <property type="project" value="UniProtKB-KW"/>
</dbReference>
<dbReference type="Proteomes" id="UP000245166">
    <property type="component" value="Unassembled WGS sequence"/>
</dbReference>
<dbReference type="GO" id="GO:0003676">
    <property type="term" value="F:nucleic acid binding"/>
    <property type="evidence" value="ECO:0007669"/>
    <property type="project" value="InterPro"/>
</dbReference>
<dbReference type="PROSITE" id="PS00690">
    <property type="entry name" value="DEAH_ATP_HELICASE"/>
    <property type="match status" value="1"/>
</dbReference>
<dbReference type="Gene3D" id="1.20.120.1080">
    <property type="match status" value="1"/>
</dbReference>
<dbReference type="Pfam" id="PF04408">
    <property type="entry name" value="WHD_HA2"/>
    <property type="match status" value="1"/>
</dbReference>
<protein>
    <recommendedName>
        <fullName evidence="1">RNA helicase</fullName>
        <ecNumber evidence="1">3.6.4.13</ecNumber>
    </recommendedName>
</protein>